<keyword evidence="1" id="KW-0812">Transmembrane</keyword>
<feature type="transmembrane region" description="Helical" evidence="1">
    <location>
        <begin position="250"/>
        <end position="267"/>
    </location>
</feature>
<reference evidence="2" key="1">
    <citation type="submission" date="2022-09" db="EMBL/GenBank/DDBJ databases">
        <title>Novel species in genus Arthrobacter.</title>
        <authorList>
            <person name="Liu Y."/>
        </authorList>
    </citation>
    <scope>NUCLEOTIDE SEQUENCE</scope>
    <source>
        <strain evidence="2">Zg-Y815</strain>
    </source>
</reference>
<feature type="transmembrane region" description="Helical" evidence="1">
    <location>
        <begin position="79"/>
        <end position="101"/>
    </location>
</feature>
<feature type="transmembrane region" description="Helical" evidence="1">
    <location>
        <begin position="312"/>
        <end position="331"/>
    </location>
</feature>
<feature type="transmembrane region" description="Helical" evidence="1">
    <location>
        <begin position="272"/>
        <end position="292"/>
    </location>
</feature>
<evidence type="ECO:0008006" key="4">
    <source>
        <dbReference type="Google" id="ProtNLM"/>
    </source>
</evidence>
<name>A0ABY5YPY6_9MICC</name>
<accession>A0ABY5YPY6</accession>
<gene>
    <name evidence="2" type="ORF">N2K95_14750</name>
</gene>
<dbReference type="RefSeq" id="WP_260652149.1">
    <property type="nucleotide sequence ID" value="NZ_CP104275.1"/>
</dbReference>
<proteinExistence type="predicted"/>
<feature type="transmembrane region" description="Helical" evidence="1">
    <location>
        <begin position="185"/>
        <end position="202"/>
    </location>
</feature>
<dbReference type="Proteomes" id="UP001059859">
    <property type="component" value="Chromosome"/>
</dbReference>
<protein>
    <recommendedName>
        <fullName evidence="4">Integral membrane protein</fullName>
    </recommendedName>
</protein>
<feature type="transmembrane region" description="Helical" evidence="1">
    <location>
        <begin position="209"/>
        <end position="230"/>
    </location>
</feature>
<keyword evidence="1" id="KW-0472">Membrane</keyword>
<evidence type="ECO:0000256" key="1">
    <source>
        <dbReference type="SAM" id="Phobius"/>
    </source>
</evidence>
<evidence type="ECO:0000313" key="3">
    <source>
        <dbReference type="Proteomes" id="UP001059859"/>
    </source>
</evidence>
<organism evidence="2 3">
    <name type="scientific">Arthrobacter zhaoxinii</name>
    <dbReference type="NCBI Taxonomy" id="2964616"/>
    <lineage>
        <taxon>Bacteria</taxon>
        <taxon>Bacillati</taxon>
        <taxon>Actinomycetota</taxon>
        <taxon>Actinomycetes</taxon>
        <taxon>Micrococcales</taxon>
        <taxon>Micrococcaceae</taxon>
        <taxon>Arthrobacter</taxon>
    </lineage>
</organism>
<feature type="transmembrane region" description="Helical" evidence="1">
    <location>
        <begin position="121"/>
        <end position="147"/>
    </location>
</feature>
<evidence type="ECO:0000313" key="2">
    <source>
        <dbReference type="EMBL" id="UWX96875.1"/>
    </source>
</evidence>
<keyword evidence="3" id="KW-1185">Reference proteome</keyword>
<keyword evidence="1" id="KW-1133">Transmembrane helix</keyword>
<sequence>MTGGTSKLEAAYTRALGAYPRRWRREQGEELIGVLLYVARSEQRTKATPAELFNLVGNGLATRGLELLGSVGRRRRNGIAFTATVLATYLALTLTLLGEWGPWVRPGTLRWRPTGEGFGEAFLAAGPFTTAAAAVYLALLAGFVAALAGRAQLRRTLHLSAAATAPLIPLSGAVTGILAPPLTPMLVLSGLALLALIGNPAASPSRRVLLAAVTAGASLAGLLLAVSRLAGGSALFFYDPASVLAVDARSLTLAAAALMLTVGMVLVSGTRLIPWTAGLAVAAVPLLVRLWSGNSLETWLAGAGLAGPAATHWEWGFFLVLALATAALTSAGRQLRSRRLRPA</sequence>
<dbReference type="EMBL" id="CP104275">
    <property type="protein sequence ID" value="UWX96875.1"/>
    <property type="molecule type" value="Genomic_DNA"/>
</dbReference>
<feature type="transmembrane region" description="Helical" evidence="1">
    <location>
        <begin position="159"/>
        <end position="179"/>
    </location>
</feature>